<feature type="region of interest" description="Disordered" evidence="1">
    <location>
        <begin position="152"/>
        <end position="171"/>
    </location>
</feature>
<sequence length="171" mass="19055">MYFGGGVCQRNDMSPLLPMEEGKVAIGRWALHGFVGRVRWHMWLQPVNLVKGTFNKFAFDNCFRIVEKSQFFLSPPRISLLPIVACGRRRLTSAAARRVQPTGGRVAAASRGGVACARDQEEREKHLSLLPIPAHRRRRWIAHAVQPLGFGGVTRARRSGGERDAGRGERG</sequence>
<keyword evidence="3" id="KW-1185">Reference proteome</keyword>
<evidence type="ECO:0000313" key="2">
    <source>
        <dbReference type="EMBL" id="PKA53480.1"/>
    </source>
</evidence>
<protein>
    <submittedName>
        <fullName evidence="2">Uncharacterized protein</fullName>
    </submittedName>
</protein>
<name>A0A2I0AD59_9ASPA</name>
<evidence type="ECO:0000313" key="3">
    <source>
        <dbReference type="Proteomes" id="UP000236161"/>
    </source>
</evidence>
<dbReference type="EMBL" id="KZ451995">
    <property type="protein sequence ID" value="PKA53480.1"/>
    <property type="molecule type" value="Genomic_DNA"/>
</dbReference>
<dbReference type="Proteomes" id="UP000236161">
    <property type="component" value="Unassembled WGS sequence"/>
</dbReference>
<evidence type="ECO:0000256" key="1">
    <source>
        <dbReference type="SAM" id="MobiDB-lite"/>
    </source>
</evidence>
<gene>
    <name evidence="2" type="ORF">AXF42_Ash020903</name>
</gene>
<accession>A0A2I0AD59</accession>
<feature type="compositionally biased region" description="Basic and acidic residues" evidence="1">
    <location>
        <begin position="159"/>
        <end position="171"/>
    </location>
</feature>
<reference evidence="2 3" key="1">
    <citation type="journal article" date="2017" name="Nature">
        <title>The Apostasia genome and the evolution of orchids.</title>
        <authorList>
            <person name="Zhang G.Q."/>
            <person name="Liu K.W."/>
            <person name="Li Z."/>
            <person name="Lohaus R."/>
            <person name="Hsiao Y.Y."/>
            <person name="Niu S.C."/>
            <person name="Wang J.Y."/>
            <person name="Lin Y.C."/>
            <person name="Xu Q."/>
            <person name="Chen L.J."/>
            <person name="Yoshida K."/>
            <person name="Fujiwara S."/>
            <person name="Wang Z.W."/>
            <person name="Zhang Y.Q."/>
            <person name="Mitsuda N."/>
            <person name="Wang M."/>
            <person name="Liu G.H."/>
            <person name="Pecoraro L."/>
            <person name="Huang H.X."/>
            <person name="Xiao X.J."/>
            <person name="Lin M."/>
            <person name="Wu X.Y."/>
            <person name="Wu W.L."/>
            <person name="Chen Y.Y."/>
            <person name="Chang S.B."/>
            <person name="Sakamoto S."/>
            <person name="Ohme-Takagi M."/>
            <person name="Yagi M."/>
            <person name="Zeng S.J."/>
            <person name="Shen C.Y."/>
            <person name="Yeh C.M."/>
            <person name="Luo Y.B."/>
            <person name="Tsai W.C."/>
            <person name="Van de Peer Y."/>
            <person name="Liu Z.J."/>
        </authorList>
    </citation>
    <scope>NUCLEOTIDE SEQUENCE [LARGE SCALE GENOMIC DNA]</scope>
    <source>
        <strain evidence="3">cv. Shenzhen</strain>
        <tissue evidence="2">Stem</tissue>
    </source>
</reference>
<dbReference type="AlphaFoldDB" id="A0A2I0AD59"/>
<proteinExistence type="predicted"/>
<organism evidence="2 3">
    <name type="scientific">Apostasia shenzhenica</name>
    <dbReference type="NCBI Taxonomy" id="1088818"/>
    <lineage>
        <taxon>Eukaryota</taxon>
        <taxon>Viridiplantae</taxon>
        <taxon>Streptophyta</taxon>
        <taxon>Embryophyta</taxon>
        <taxon>Tracheophyta</taxon>
        <taxon>Spermatophyta</taxon>
        <taxon>Magnoliopsida</taxon>
        <taxon>Liliopsida</taxon>
        <taxon>Asparagales</taxon>
        <taxon>Orchidaceae</taxon>
        <taxon>Apostasioideae</taxon>
        <taxon>Apostasia</taxon>
    </lineage>
</organism>